<comment type="caution">
    <text evidence="2">The sequence shown here is derived from an EMBL/GenBank/DDBJ whole genome shotgun (WGS) entry which is preliminary data.</text>
</comment>
<organism evidence="2 3">
    <name type="scientific">Cupriavidus yeoncheonensis</name>
    <dbReference type="NCBI Taxonomy" id="1462994"/>
    <lineage>
        <taxon>Bacteria</taxon>
        <taxon>Pseudomonadati</taxon>
        <taxon>Pseudomonadota</taxon>
        <taxon>Betaproteobacteria</taxon>
        <taxon>Burkholderiales</taxon>
        <taxon>Burkholderiaceae</taxon>
        <taxon>Cupriavidus</taxon>
    </lineage>
</organism>
<gene>
    <name evidence="2" type="ORF">LMG31506_05267</name>
</gene>
<dbReference type="Gene3D" id="3.10.450.50">
    <property type="match status" value="1"/>
</dbReference>
<keyword evidence="3" id="KW-1185">Reference proteome</keyword>
<proteinExistence type="predicted"/>
<dbReference type="EMBL" id="CAJPUY010000023">
    <property type="protein sequence ID" value="CAG2154994.1"/>
    <property type="molecule type" value="Genomic_DNA"/>
</dbReference>
<sequence length="146" mass="15910">MNNPETLSLVIGGEQTVIRMYHALDRRDYPGTSECFMPDGIWDHGTHALLGPEQILASLSKRSATLFTRHYVSNFIVLEHGGSVAKVAFGLTVYRSDTGAAPTLPVDKVVPALLADVECELACNDRGDWLINRLAPRITFAARAAS</sequence>
<feature type="domain" description="SnoaL-like" evidence="1">
    <location>
        <begin position="15"/>
        <end position="103"/>
    </location>
</feature>
<name>A0A916J066_9BURK</name>
<dbReference type="Pfam" id="PF13577">
    <property type="entry name" value="SnoaL_4"/>
    <property type="match status" value="1"/>
</dbReference>
<dbReference type="Proteomes" id="UP000672934">
    <property type="component" value="Unassembled WGS sequence"/>
</dbReference>
<reference evidence="2" key="1">
    <citation type="submission" date="2021-03" db="EMBL/GenBank/DDBJ databases">
        <authorList>
            <person name="Peeters C."/>
        </authorList>
    </citation>
    <scope>NUCLEOTIDE SEQUENCE</scope>
    <source>
        <strain evidence="2">LMG 31506</strain>
    </source>
</reference>
<accession>A0A916J066</accession>
<dbReference type="RefSeq" id="WP_230427030.1">
    <property type="nucleotide sequence ID" value="NZ_CAJPUY010000023.1"/>
</dbReference>
<protein>
    <recommendedName>
        <fullName evidence="1">SnoaL-like domain-containing protein</fullName>
    </recommendedName>
</protein>
<evidence type="ECO:0000313" key="3">
    <source>
        <dbReference type="Proteomes" id="UP000672934"/>
    </source>
</evidence>
<dbReference type="AlphaFoldDB" id="A0A916J066"/>
<evidence type="ECO:0000313" key="2">
    <source>
        <dbReference type="EMBL" id="CAG2154994.1"/>
    </source>
</evidence>
<dbReference type="InterPro" id="IPR037401">
    <property type="entry name" value="SnoaL-like"/>
</dbReference>
<dbReference type="SUPFAM" id="SSF54427">
    <property type="entry name" value="NTF2-like"/>
    <property type="match status" value="1"/>
</dbReference>
<dbReference type="InterPro" id="IPR032710">
    <property type="entry name" value="NTF2-like_dom_sf"/>
</dbReference>
<evidence type="ECO:0000259" key="1">
    <source>
        <dbReference type="Pfam" id="PF13577"/>
    </source>
</evidence>